<evidence type="ECO:0000256" key="2">
    <source>
        <dbReference type="ARBA" id="ARBA00022692"/>
    </source>
</evidence>
<reference evidence="7" key="1">
    <citation type="submission" date="2016-11" db="EMBL/GenBank/DDBJ databases">
        <authorList>
            <person name="Varghese N."/>
            <person name="Submissions S."/>
        </authorList>
    </citation>
    <scope>NUCLEOTIDE SEQUENCE [LARGE SCALE GENOMIC DNA]</scope>
    <source>
        <strain evidence="7">DSM 10124</strain>
    </source>
</reference>
<dbReference type="AlphaFoldDB" id="A0A1M4YE37"/>
<keyword evidence="5" id="KW-0472">Membrane</keyword>
<dbReference type="PANTHER" id="PTHR12154:SF4">
    <property type="entry name" value="UDP-N-ACETYLGLUCOSAMINE TRANSFERASE SUBUNIT ALG14 HOMOLOG"/>
    <property type="match status" value="1"/>
</dbReference>
<accession>A0A1M4YE37</accession>
<dbReference type="GO" id="GO:0004577">
    <property type="term" value="F:N-acetylglucosaminyldiphosphodolichol N-acetylglucosaminyltransferase activity"/>
    <property type="evidence" value="ECO:0007669"/>
    <property type="project" value="TreeGrafter"/>
</dbReference>
<dbReference type="InterPro" id="IPR013969">
    <property type="entry name" value="Oligosacch_biosynth_Alg14"/>
</dbReference>
<dbReference type="PANTHER" id="PTHR12154">
    <property type="entry name" value="GLYCOSYL TRANSFERASE-RELATED"/>
    <property type="match status" value="1"/>
</dbReference>
<evidence type="ECO:0000256" key="1">
    <source>
        <dbReference type="ARBA" id="ARBA00004389"/>
    </source>
</evidence>
<protein>
    <submittedName>
        <fullName evidence="6">Oligosaccharide biosynthesis protein Alg14 like</fullName>
    </submittedName>
</protein>
<proteinExistence type="predicted"/>
<dbReference type="NCBIfam" id="NF041549">
    <property type="entry name" value="PssD"/>
    <property type="match status" value="1"/>
</dbReference>
<gene>
    <name evidence="6" type="ORF">SAMN02746091_01644</name>
</gene>
<keyword evidence="2" id="KW-0812">Transmembrane</keyword>
<evidence type="ECO:0000256" key="5">
    <source>
        <dbReference type="ARBA" id="ARBA00023136"/>
    </source>
</evidence>
<evidence type="ECO:0000313" key="7">
    <source>
        <dbReference type="Proteomes" id="UP000184423"/>
    </source>
</evidence>
<name>A0A1M4YE37_9CLOT</name>
<dbReference type="RefSeq" id="WP_035166361.1">
    <property type="nucleotide sequence ID" value="NZ_FQVG01000030.1"/>
</dbReference>
<dbReference type="Pfam" id="PF08660">
    <property type="entry name" value="Alg14"/>
    <property type="match status" value="1"/>
</dbReference>
<organism evidence="6 7">
    <name type="scientific">Caloramator proteoclasticus DSM 10124</name>
    <dbReference type="NCBI Taxonomy" id="1121262"/>
    <lineage>
        <taxon>Bacteria</taxon>
        <taxon>Bacillati</taxon>
        <taxon>Bacillota</taxon>
        <taxon>Clostridia</taxon>
        <taxon>Eubacteriales</taxon>
        <taxon>Clostridiaceae</taxon>
        <taxon>Caloramator</taxon>
    </lineage>
</organism>
<keyword evidence="7" id="KW-1185">Reference proteome</keyword>
<evidence type="ECO:0000313" key="6">
    <source>
        <dbReference type="EMBL" id="SHF04020.1"/>
    </source>
</evidence>
<dbReference type="SUPFAM" id="SSF53756">
    <property type="entry name" value="UDP-Glycosyltransferase/glycogen phosphorylase"/>
    <property type="match status" value="1"/>
</dbReference>
<dbReference type="GO" id="GO:0006488">
    <property type="term" value="P:dolichol-linked oligosaccharide biosynthetic process"/>
    <property type="evidence" value="ECO:0007669"/>
    <property type="project" value="InterPro"/>
</dbReference>
<keyword evidence="3" id="KW-0256">Endoplasmic reticulum</keyword>
<dbReference type="Proteomes" id="UP000184423">
    <property type="component" value="Unassembled WGS sequence"/>
</dbReference>
<comment type="subcellular location">
    <subcellularLocation>
        <location evidence="1">Endoplasmic reticulum membrane</location>
        <topology evidence="1">Single-pass membrane protein</topology>
    </subcellularLocation>
</comment>
<sequence length="157" mass="18008">MKKKKVLLISSSGGHLAQLLNLKPLFDKYEYHLVTEALPYNEKLKEKYKVSFLLPGGRNNGLKYIFIMLKNIFKSMRIFLREKPDVVITTGAHTAVPMCYIAKLFGKKVIYIESFAKVKTPNLSGKIIYPIADLFIVQWPELLKFYPKAKYLGGGIY</sequence>
<dbReference type="EMBL" id="FQVG01000030">
    <property type="protein sequence ID" value="SHF04020.1"/>
    <property type="molecule type" value="Genomic_DNA"/>
</dbReference>
<evidence type="ECO:0000256" key="3">
    <source>
        <dbReference type="ARBA" id="ARBA00022824"/>
    </source>
</evidence>
<evidence type="ECO:0000256" key="4">
    <source>
        <dbReference type="ARBA" id="ARBA00022989"/>
    </source>
</evidence>
<dbReference type="Gene3D" id="3.40.50.2000">
    <property type="entry name" value="Glycogen Phosphorylase B"/>
    <property type="match status" value="1"/>
</dbReference>
<keyword evidence="4" id="KW-1133">Transmembrane helix</keyword>